<dbReference type="InterPro" id="IPR043128">
    <property type="entry name" value="Rev_trsase/Diguanyl_cyclase"/>
</dbReference>
<dbReference type="EMBL" id="JAJFAZ020000007">
    <property type="protein sequence ID" value="KAI5317890.1"/>
    <property type="molecule type" value="Genomic_DNA"/>
</dbReference>
<name>A0AAD4YQS6_PRUDU</name>
<proteinExistence type="predicted"/>
<sequence>MPRLSCDLVEHRLPMVEDFKPFKQPLHRMSVEVKLQVKEEIVRLVKAKFNLFVANSAGKVEPFSSLLKLKDEEKFRWEETHYRAFDPVKEYLAKPPMLIPPTRG</sequence>
<accession>A0AAD4YQS6</accession>
<evidence type="ECO:0000313" key="2">
    <source>
        <dbReference type="Proteomes" id="UP001054821"/>
    </source>
</evidence>
<evidence type="ECO:0000313" key="1">
    <source>
        <dbReference type="EMBL" id="KAI5317890.1"/>
    </source>
</evidence>
<dbReference type="Proteomes" id="UP001054821">
    <property type="component" value="Chromosome 7"/>
</dbReference>
<dbReference type="Gene3D" id="3.30.70.270">
    <property type="match status" value="1"/>
</dbReference>
<reference evidence="1 2" key="1">
    <citation type="journal article" date="2022" name="G3 (Bethesda)">
        <title>Whole-genome sequence and methylome profiling of the almond [Prunus dulcis (Mill.) D.A. Webb] cultivar 'Nonpareil'.</title>
        <authorList>
            <person name="D'Amico-Willman K.M."/>
            <person name="Ouma W.Z."/>
            <person name="Meulia T."/>
            <person name="Sideli G.M."/>
            <person name="Gradziel T.M."/>
            <person name="Fresnedo-Ramirez J."/>
        </authorList>
    </citation>
    <scope>NUCLEOTIDE SEQUENCE [LARGE SCALE GENOMIC DNA]</scope>
    <source>
        <strain evidence="1">Clone GOH B32 T37-40</strain>
    </source>
</reference>
<comment type="caution">
    <text evidence="1">The sequence shown here is derived from an EMBL/GenBank/DDBJ whole genome shotgun (WGS) entry which is preliminary data.</text>
</comment>
<dbReference type="AlphaFoldDB" id="A0AAD4YQS6"/>
<organism evidence="1 2">
    <name type="scientific">Prunus dulcis</name>
    <name type="common">Almond</name>
    <name type="synonym">Amygdalus dulcis</name>
    <dbReference type="NCBI Taxonomy" id="3755"/>
    <lineage>
        <taxon>Eukaryota</taxon>
        <taxon>Viridiplantae</taxon>
        <taxon>Streptophyta</taxon>
        <taxon>Embryophyta</taxon>
        <taxon>Tracheophyta</taxon>
        <taxon>Spermatophyta</taxon>
        <taxon>Magnoliopsida</taxon>
        <taxon>eudicotyledons</taxon>
        <taxon>Gunneridae</taxon>
        <taxon>Pentapetalae</taxon>
        <taxon>rosids</taxon>
        <taxon>fabids</taxon>
        <taxon>Rosales</taxon>
        <taxon>Rosaceae</taxon>
        <taxon>Amygdaloideae</taxon>
        <taxon>Amygdaleae</taxon>
        <taxon>Prunus</taxon>
    </lineage>
</organism>
<keyword evidence="2" id="KW-1185">Reference proteome</keyword>
<protein>
    <submittedName>
        <fullName evidence="1">Uncharacterized protein</fullName>
    </submittedName>
</protein>
<gene>
    <name evidence="1" type="ORF">L3X38_037597</name>
</gene>